<protein>
    <recommendedName>
        <fullName evidence="7">Riboflavin kinase</fullName>
        <ecNumber evidence="6">2.7.1.26</ecNumber>
    </recommendedName>
    <alternativeName>
        <fullName evidence="18">Flavin mononucleotide kinase 1</fullName>
    </alternativeName>
</protein>
<dbReference type="Gene3D" id="3.40.50.720">
    <property type="entry name" value="NAD(P)-binding Rossmann-like Domain"/>
    <property type="match status" value="1"/>
</dbReference>
<keyword evidence="15" id="KW-0809">Transit peptide</keyword>
<comment type="pathway">
    <text evidence="3">Cofactor biosynthesis; FMN biosynthesis; FMN from riboflavin (ATP route): step 1/1.</text>
</comment>
<evidence type="ECO:0000256" key="3">
    <source>
        <dbReference type="ARBA" id="ARBA00005201"/>
    </source>
</evidence>
<dbReference type="Pfam" id="PF01687">
    <property type="entry name" value="Flavokinase"/>
    <property type="match status" value="1"/>
</dbReference>
<evidence type="ECO:0000256" key="5">
    <source>
        <dbReference type="ARBA" id="ARBA00010108"/>
    </source>
</evidence>
<dbReference type="SMART" id="SM00904">
    <property type="entry name" value="Flavokinase"/>
    <property type="match status" value="1"/>
</dbReference>
<dbReference type="EC" id="2.7.1.26" evidence="6"/>
<dbReference type="InterPro" id="IPR016040">
    <property type="entry name" value="NAD(P)-bd_dom"/>
</dbReference>
<dbReference type="InterPro" id="IPR023465">
    <property type="entry name" value="Riboflavin_kinase_dom_sf"/>
</dbReference>
<comment type="subcellular location">
    <subcellularLocation>
        <location evidence="2">Mitochondrion outer membrane</location>
        <topology evidence="2">Peripheral membrane protein</topology>
    </subcellularLocation>
</comment>
<gene>
    <name evidence="21" type="ORF">B0T18DRAFT_328878</name>
</gene>
<organism evidence="21 22">
    <name type="scientific">Schizothecium vesticola</name>
    <dbReference type="NCBI Taxonomy" id="314040"/>
    <lineage>
        <taxon>Eukaryota</taxon>
        <taxon>Fungi</taxon>
        <taxon>Dikarya</taxon>
        <taxon>Ascomycota</taxon>
        <taxon>Pezizomycotina</taxon>
        <taxon>Sordariomycetes</taxon>
        <taxon>Sordariomycetidae</taxon>
        <taxon>Sordariales</taxon>
        <taxon>Schizotheciaceae</taxon>
        <taxon>Schizothecium</taxon>
    </lineage>
</organism>
<sequence>MSTSAVFGCTGLVGHHIFATLLASDSASTVQTISRRAPKAAPSPKLQATVEPDSSQWPAKLAALTPPPTTVYSALGTTRAAAGSLANQWKIDHDLNVDIVKAAKARGDVSTFVFISSGGTRGLPFSVTPYARMKNGVEDAIKEAGFDHAVILKPGLIKGEREVGRAGLGLMVGVSRLVGKVFGQRTMDTWSQDGEIIGRAAVRAAEMAAAGRAPAKYWVIEGLEISEMGKMGEADKRHRTTMSPRPLITGPPSGPSPPYPLRLSGPVIPGFGRGSSSLGIPTANLPVDTPATPWIATIPSGVYFGWASLLLPASHPDRRPASDATEFSLFPMVMSIGYNPFFKNATRSAEVHVLHGFGADFYGVPMRLLLVGFIRDELDYAGVEALIADIKVDCEVARNSLARDGWRPREVAEGGELDCGWLLRDLEEGERVEVAQRGGKQEGEGGEEVK</sequence>
<comment type="function">
    <text evidence="1">Catalyzes the phosphorylation of riboflavin (vitamin B2) to form flavin mononucleotide (FMN) coenzyme.</text>
</comment>
<dbReference type="GO" id="GO:0005524">
    <property type="term" value="F:ATP binding"/>
    <property type="evidence" value="ECO:0007669"/>
    <property type="project" value="UniProtKB-KW"/>
</dbReference>
<comment type="caution">
    <text evidence="21">The sequence shown here is derived from an EMBL/GenBank/DDBJ whole genome shotgun (WGS) entry which is preliminary data.</text>
</comment>
<reference evidence="21" key="1">
    <citation type="submission" date="2023-06" db="EMBL/GenBank/DDBJ databases">
        <title>Genome-scale phylogeny and comparative genomics of the fungal order Sordariales.</title>
        <authorList>
            <consortium name="Lawrence Berkeley National Laboratory"/>
            <person name="Hensen N."/>
            <person name="Bonometti L."/>
            <person name="Westerberg I."/>
            <person name="Brannstrom I.O."/>
            <person name="Guillou S."/>
            <person name="Cros-Aarteil S."/>
            <person name="Calhoun S."/>
            <person name="Haridas S."/>
            <person name="Kuo A."/>
            <person name="Mondo S."/>
            <person name="Pangilinan J."/>
            <person name="Riley R."/>
            <person name="LaButti K."/>
            <person name="Andreopoulos B."/>
            <person name="Lipzen A."/>
            <person name="Chen C."/>
            <person name="Yanf M."/>
            <person name="Daum C."/>
            <person name="Ng V."/>
            <person name="Clum A."/>
            <person name="Steindorff A."/>
            <person name="Ohm R."/>
            <person name="Martin F."/>
            <person name="Silar P."/>
            <person name="Natvig D."/>
            <person name="Lalanne C."/>
            <person name="Gautier V."/>
            <person name="Ament-velasquez S.L."/>
            <person name="Kruys A."/>
            <person name="Hutchinson M.I."/>
            <person name="Powell A.J."/>
            <person name="Barry K."/>
            <person name="Miller A.N."/>
            <person name="Grigoriev I.V."/>
            <person name="Debuchy R."/>
            <person name="Gladieux P."/>
            <person name="Thoren M.H."/>
            <person name="Johannesson H."/>
        </authorList>
    </citation>
    <scope>NUCLEOTIDE SEQUENCE</scope>
    <source>
        <strain evidence="21">SMH3187-1</strain>
    </source>
</reference>
<evidence type="ECO:0000256" key="4">
    <source>
        <dbReference type="ARBA" id="ARBA00006617"/>
    </source>
</evidence>
<dbReference type="PANTHER" id="PTHR22749:SF6">
    <property type="entry name" value="RIBOFLAVIN KINASE"/>
    <property type="match status" value="1"/>
</dbReference>
<evidence type="ECO:0000256" key="10">
    <source>
        <dbReference type="ARBA" id="ARBA00022679"/>
    </source>
</evidence>
<keyword evidence="13" id="KW-1000">Mitochondrion outer membrane</keyword>
<evidence type="ECO:0000256" key="19">
    <source>
        <dbReference type="ARBA" id="ARBA00047880"/>
    </source>
</evidence>
<dbReference type="PANTHER" id="PTHR22749">
    <property type="entry name" value="RIBOFLAVIN KINASE/FMN ADENYLYLTRANSFERASE"/>
    <property type="match status" value="1"/>
</dbReference>
<accession>A0AA40EPU4</accession>
<keyword evidence="12" id="KW-0418">Kinase</keyword>
<keyword evidence="14" id="KW-0067">ATP-binding</keyword>
<comment type="similarity">
    <text evidence="4">Belongs to the FMP52 family.</text>
</comment>
<evidence type="ECO:0000256" key="13">
    <source>
        <dbReference type="ARBA" id="ARBA00022787"/>
    </source>
</evidence>
<dbReference type="EMBL" id="JAUKUD010000005">
    <property type="protein sequence ID" value="KAK0743292.1"/>
    <property type="molecule type" value="Genomic_DNA"/>
</dbReference>
<dbReference type="GO" id="GO:0009231">
    <property type="term" value="P:riboflavin biosynthetic process"/>
    <property type="evidence" value="ECO:0007669"/>
    <property type="project" value="InterPro"/>
</dbReference>
<evidence type="ECO:0000256" key="15">
    <source>
        <dbReference type="ARBA" id="ARBA00022946"/>
    </source>
</evidence>
<keyword evidence="22" id="KW-1185">Reference proteome</keyword>
<evidence type="ECO:0000256" key="11">
    <source>
        <dbReference type="ARBA" id="ARBA00022741"/>
    </source>
</evidence>
<dbReference type="GO" id="GO:0005741">
    <property type="term" value="C:mitochondrial outer membrane"/>
    <property type="evidence" value="ECO:0007669"/>
    <property type="project" value="UniProtKB-SubCell"/>
</dbReference>
<name>A0AA40EPU4_9PEZI</name>
<evidence type="ECO:0000313" key="21">
    <source>
        <dbReference type="EMBL" id="KAK0743292.1"/>
    </source>
</evidence>
<evidence type="ECO:0000256" key="12">
    <source>
        <dbReference type="ARBA" id="ARBA00022777"/>
    </source>
</evidence>
<evidence type="ECO:0000256" key="14">
    <source>
        <dbReference type="ARBA" id="ARBA00022840"/>
    </source>
</evidence>
<comment type="catalytic activity">
    <reaction evidence="19">
        <text>riboflavin + ATP = FMN + ADP + H(+)</text>
        <dbReference type="Rhea" id="RHEA:14357"/>
        <dbReference type="ChEBI" id="CHEBI:15378"/>
        <dbReference type="ChEBI" id="CHEBI:30616"/>
        <dbReference type="ChEBI" id="CHEBI:57986"/>
        <dbReference type="ChEBI" id="CHEBI:58210"/>
        <dbReference type="ChEBI" id="CHEBI:456216"/>
        <dbReference type="EC" id="2.7.1.26"/>
    </reaction>
</comment>
<dbReference type="Proteomes" id="UP001172155">
    <property type="component" value="Unassembled WGS sequence"/>
</dbReference>
<dbReference type="Pfam" id="PF13460">
    <property type="entry name" value="NAD_binding_10"/>
    <property type="match status" value="1"/>
</dbReference>
<evidence type="ECO:0000256" key="7">
    <source>
        <dbReference type="ARBA" id="ARBA00017394"/>
    </source>
</evidence>
<evidence type="ECO:0000256" key="2">
    <source>
        <dbReference type="ARBA" id="ARBA00004450"/>
    </source>
</evidence>
<evidence type="ECO:0000313" key="22">
    <source>
        <dbReference type="Proteomes" id="UP001172155"/>
    </source>
</evidence>
<comment type="similarity">
    <text evidence="5">Belongs to the flavokinase family.</text>
</comment>
<keyword evidence="10" id="KW-0808">Transferase</keyword>
<dbReference type="InterPro" id="IPR015865">
    <property type="entry name" value="Riboflavin_kinase_bac/euk"/>
</dbReference>
<evidence type="ECO:0000256" key="16">
    <source>
        <dbReference type="ARBA" id="ARBA00023128"/>
    </source>
</evidence>
<keyword evidence="11" id="KW-0547">Nucleotide-binding</keyword>
<keyword evidence="17" id="KW-0472">Membrane</keyword>
<evidence type="ECO:0000256" key="17">
    <source>
        <dbReference type="ARBA" id="ARBA00023136"/>
    </source>
</evidence>
<evidence type="ECO:0000256" key="9">
    <source>
        <dbReference type="ARBA" id="ARBA00022643"/>
    </source>
</evidence>
<dbReference type="InterPro" id="IPR023468">
    <property type="entry name" value="Riboflavin_kinase"/>
</dbReference>
<dbReference type="SUPFAM" id="SSF51735">
    <property type="entry name" value="NAD(P)-binding Rossmann-fold domains"/>
    <property type="match status" value="1"/>
</dbReference>
<dbReference type="FunFam" id="3.40.50.720:FF:000366">
    <property type="entry name" value="Protein FMP52, mitochondrial"/>
    <property type="match status" value="1"/>
</dbReference>
<dbReference type="InterPro" id="IPR036291">
    <property type="entry name" value="NAD(P)-bd_dom_sf"/>
</dbReference>
<dbReference type="GO" id="GO:0008531">
    <property type="term" value="F:riboflavin kinase activity"/>
    <property type="evidence" value="ECO:0007669"/>
    <property type="project" value="UniProtKB-EC"/>
</dbReference>
<dbReference type="AlphaFoldDB" id="A0AA40EPU4"/>
<evidence type="ECO:0000259" key="20">
    <source>
        <dbReference type="SMART" id="SM00904"/>
    </source>
</evidence>
<dbReference type="GO" id="GO:0009398">
    <property type="term" value="P:FMN biosynthetic process"/>
    <property type="evidence" value="ECO:0007669"/>
    <property type="project" value="TreeGrafter"/>
</dbReference>
<keyword evidence="8" id="KW-0285">Flavoprotein</keyword>
<evidence type="ECO:0000256" key="1">
    <source>
        <dbReference type="ARBA" id="ARBA00003572"/>
    </source>
</evidence>
<dbReference type="Gene3D" id="2.40.30.30">
    <property type="entry name" value="Riboflavin kinase-like"/>
    <property type="match status" value="1"/>
</dbReference>
<dbReference type="SUPFAM" id="SSF82114">
    <property type="entry name" value="Riboflavin kinase-like"/>
    <property type="match status" value="1"/>
</dbReference>
<evidence type="ECO:0000256" key="6">
    <source>
        <dbReference type="ARBA" id="ARBA00012105"/>
    </source>
</evidence>
<evidence type="ECO:0000256" key="18">
    <source>
        <dbReference type="ARBA" id="ARBA00029960"/>
    </source>
</evidence>
<keyword evidence="9" id="KW-0288">FMN</keyword>
<keyword evidence="16" id="KW-0496">Mitochondrion</keyword>
<evidence type="ECO:0000256" key="8">
    <source>
        <dbReference type="ARBA" id="ARBA00022630"/>
    </source>
</evidence>
<proteinExistence type="inferred from homology"/>
<feature type="domain" description="Riboflavin kinase" evidence="20">
    <location>
        <begin position="256"/>
        <end position="402"/>
    </location>
</feature>